<dbReference type="AlphaFoldDB" id="A0A176ZA43"/>
<gene>
    <name evidence="1" type="ORF">AXW67_11775</name>
</gene>
<organism evidence="1 2">
    <name type="scientific">Bradyrhizobium neotropicale</name>
    <dbReference type="NCBI Taxonomy" id="1497615"/>
    <lineage>
        <taxon>Bacteria</taxon>
        <taxon>Pseudomonadati</taxon>
        <taxon>Pseudomonadota</taxon>
        <taxon>Alphaproteobacteria</taxon>
        <taxon>Hyphomicrobiales</taxon>
        <taxon>Nitrobacteraceae</taxon>
        <taxon>Bradyrhizobium</taxon>
    </lineage>
</organism>
<sequence length="94" mass="10807">MTSLGNNAPRRYFIDAGGRRVLIGLTPEETFEFERLDSEQLPGQAGRPVARDGDAPWQAAGERRWLELYEKHEGAWKAWMAQSRAERPRGFNLY</sequence>
<name>A0A176ZA43_9BRAD</name>
<dbReference type="EMBL" id="LSEF01000052">
    <property type="protein sequence ID" value="OAF16723.1"/>
    <property type="molecule type" value="Genomic_DNA"/>
</dbReference>
<protein>
    <submittedName>
        <fullName evidence="1">Uncharacterized protein</fullName>
    </submittedName>
</protein>
<evidence type="ECO:0000313" key="1">
    <source>
        <dbReference type="EMBL" id="OAF16723.1"/>
    </source>
</evidence>
<evidence type="ECO:0000313" key="2">
    <source>
        <dbReference type="Proteomes" id="UP000077173"/>
    </source>
</evidence>
<reference evidence="1 2" key="1">
    <citation type="submission" date="2016-02" db="EMBL/GenBank/DDBJ databases">
        <title>Draft genome sequence of the strain BR 10247T Bradyrhizobium neotropicale isolated from nodules of Centrolobium paraense.</title>
        <authorList>
            <person name="Simoes-Araujo J.L."/>
            <person name="Barauna A.C."/>
            <person name="Silva K."/>
            <person name="Zilli J.E."/>
        </authorList>
    </citation>
    <scope>NUCLEOTIDE SEQUENCE [LARGE SCALE GENOMIC DNA]</scope>
    <source>
        <strain evidence="1 2">BR 10247</strain>
    </source>
</reference>
<keyword evidence="2" id="KW-1185">Reference proteome</keyword>
<dbReference type="RefSeq" id="WP_063678863.1">
    <property type="nucleotide sequence ID" value="NZ_LSEF01000052.1"/>
</dbReference>
<accession>A0A176ZA43</accession>
<comment type="caution">
    <text evidence="1">The sequence shown here is derived from an EMBL/GenBank/DDBJ whole genome shotgun (WGS) entry which is preliminary data.</text>
</comment>
<proteinExistence type="predicted"/>
<dbReference type="Proteomes" id="UP000077173">
    <property type="component" value="Unassembled WGS sequence"/>
</dbReference>
<dbReference type="GeneID" id="32586474"/>